<gene>
    <name evidence="2" type="ORF">HNAJ_LOCUS2948</name>
</gene>
<dbReference type="InterPro" id="IPR006073">
    <property type="entry name" value="GTP-bd"/>
</dbReference>
<dbReference type="OrthoDB" id="10268034at2759"/>
<dbReference type="EMBL" id="UZAE01001592">
    <property type="protein sequence ID" value="VDN98807.1"/>
    <property type="molecule type" value="Genomic_DNA"/>
</dbReference>
<dbReference type="STRING" id="102285.A0A0R3T7B1"/>
<dbReference type="AlphaFoldDB" id="A0A0R3T7B1"/>
<dbReference type="Pfam" id="PF01926">
    <property type="entry name" value="MMR_HSR1"/>
    <property type="match status" value="1"/>
</dbReference>
<accession>A0A0R3T7B1</accession>
<sequence length="295" mass="32864">MLGTICGYTVVVQLFLLRAKSREARAQAQLAELAFIRSRLAAADAMATARVRNHDHLRRVLDDQERKLTMILEEEEKRKEVTRKRRRDRTLNRLPVIAVIGYTNAGKTSLIRTLTGSSKMIASPQVFATLDVTHHAARLPTGLENNDSNLSAVGGSWSPDAHVGYHRRIGRSLPPTLLHDSGVKTRRLSDRMDTGSSHTPFLIRVGNKCGLGIHEHSSLHLDERVSCISNPGVGELCSVMESCLITGFGWSKRKFRMPQGNDALRWLYTNAMVVREGCADDPEKLVCEVLFNEAI</sequence>
<feature type="domain" description="G" evidence="1">
    <location>
        <begin position="97"/>
        <end position="137"/>
    </location>
</feature>
<evidence type="ECO:0000313" key="2">
    <source>
        <dbReference type="EMBL" id="VDN98807.1"/>
    </source>
</evidence>
<dbReference type="PANTHER" id="PTHR10229:SF0">
    <property type="entry name" value="GTP-BINDING PROTEIN 6-RELATED"/>
    <property type="match status" value="1"/>
</dbReference>
<keyword evidence="3" id="KW-1185">Reference proteome</keyword>
<reference evidence="2 3" key="2">
    <citation type="submission" date="2018-11" db="EMBL/GenBank/DDBJ databases">
        <authorList>
            <consortium name="Pathogen Informatics"/>
        </authorList>
    </citation>
    <scope>NUCLEOTIDE SEQUENCE [LARGE SCALE GENOMIC DNA]</scope>
</reference>
<protein>
    <submittedName>
        <fullName evidence="4">G domain-containing protein</fullName>
    </submittedName>
</protein>
<dbReference type="InterPro" id="IPR027417">
    <property type="entry name" value="P-loop_NTPase"/>
</dbReference>
<dbReference type="WBParaSite" id="HNAJ_0000294901-mRNA-1">
    <property type="protein sequence ID" value="HNAJ_0000294901-mRNA-1"/>
    <property type="gene ID" value="HNAJ_0000294901"/>
</dbReference>
<dbReference type="GO" id="GO:0005737">
    <property type="term" value="C:cytoplasm"/>
    <property type="evidence" value="ECO:0007669"/>
    <property type="project" value="TreeGrafter"/>
</dbReference>
<dbReference type="Proteomes" id="UP000278807">
    <property type="component" value="Unassembled WGS sequence"/>
</dbReference>
<name>A0A0R3T7B1_RODNA</name>
<evidence type="ECO:0000313" key="4">
    <source>
        <dbReference type="WBParaSite" id="HNAJ_0000294901-mRNA-1"/>
    </source>
</evidence>
<dbReference type="GO" id="GO:0005525">
    <property type="term" value="F:GTP binding"/>
    <property type="evidence" value="ECO:0007669"/>
    <property type="project" value="InterPro"/>
</dbReference>
<evidence type="ECO:0000313" key="3">
    <source>
        <dbReference type="Proteomes" id="UP000278807"/>
    </source>
</evidence>
<dbReference type="GO" id="GO:0043022">
    <property type="term" value="F:ribosome binding"/>
    <property type="evidence" value="ECO:0007669"/>
    <property type="project" value="TreeGrafter"/>
</dbReference>
<proteinExistence type="predicted"/>
<organism evidence="4">
    <name type="scientific">Rodentolepis nana</name>
    <name type="common">Dwarf tapeworm</name>
    <name type="synonym">Hymenolepis nana</name>
    <dbReference type="NCBI Taxonomy" id="102285"/>
    <lineage>
        <taxon>Eukaryota</taxon>
        <taxon>Metazoa</taxon>
        <taxon>Spiralia</taxon>
        <taxon>Lophotrochozoa</taxon>
        <taxon>Platyhelminthes</taxon>
        <taxon>Cestoda</taxon>
        <taxon>Eucestoda</taxon>
        <taxon>Cyclophyllidea</taxon>
        <taxon>Hymenolepididae</taxon>
        <taxon>Rodentolepis</taxon>
    </lineage>
</organism>
<dbReference type="SUPFAM" id="SSF52540">
    <property type="entry name" value="P-loop containing nucleoside triphosphate hydrolases"/>
    <property type="match status" value="1"/>
</dbReference>
<dbReference type="Gene3D" id="3.40.50.300">
    <property type="entry name" value="P-loop containing nucleotide triphosphate hydrolases"/>
    <property type="match status" value="1"/>
</dbReference>
<evidence type="ECO:0000259" key="1">
    <source>
        <dbReference type="Pfam" id="PF01926"/>
    </source>
</evidence>
<dbReference type="InterPro" id="IPR016496">
    <property type="entry name" value="GTPase_HflX"/>
</dbReference>
<reference evidence="4" key="1">
    <citation type="submission" date="2017-02" db="UniProtKB">
        <authorList>
            <consortium name="WormBaseParasite"/>
        </authorList>
    </citation>
    <scope>IDENTIFICATION</scope>
</reference>
<dbReference type="PANTHER" id="PTHR10229">
    <property type="entry name" value="GTP-BINDING PROTEIN HFLX"/>
    <property type="match status" value="1"/>
</dbReference>